<gene>
    <name evidence="6" type="ORF">BROSI_A0685</name>
</gene>
<dbReference type="PANTHER" id="PTHR30385">
    <property type="entry name" value="SIGMA FACTOR F FLAGELLAR"/>
    <property type="match status" value="1"/>
</dbReference>
<name>A0ABQ0JTZ4_9BACT</name>
<dbReference type="GO" id="GO:0000428">
    <property type="term" value="C:DNA-directed RNA polymerase complex"/>
    <property type="evidence" value="ECO:0007669"/>
    <property type="project" value="UniProtKB-KW"/>
</dbReference>
<evidence type="ECO:0000313" key="6">
    <source>
        <dbReference type="EMBL" id="GAN32173.1"/>
    </source>
</evidence>
<evidence type="ECO:0000256" key="3">
    <source>
        <dbReference type="ARBA" id="ARBA00023125"/>
    </source>
</evidence>
<dbReference type="PIRSF" id="PIRSF000770">
    <property type="entry name" value="RNA_pol_sigma-SigE/K"/>
    <property type="match status" value="1"/>
</dbReference>
<dbReference type="NCBIfam" id="NF005413">
    <property type="entry name" value="PRK06986.1"/>
    <property type="match status" value="1"/>
</dbReference>
<keyword evidence="7" id="KW-1185">Reference proteome</keyword>
<protein>
    <submittedName>
        <fullName evidence="6">DNA-directed RNA polymerase specialized sigma subunit</fullName>
    </submittedName>
</protein>
<dbReference type="Proteomes" id="UP000032309">
    <property type="component" value="Unassembled WGS sequence"/>
</dbReference>
<dbReference type="Gene3D" id="1.10.1740.10">
    <property type="match status" value="1"/>
</dbReference>
<dbReference type="PANTHER" id="PTHR30385:SF7">
    <property type="entry name" value="RNA POLYMERASE SIGMA FACTOR FLIA"/>
    <property type="match status" value="1"/>
</dbReference>
<dbReference type="PRINTS" id="PR00046">
    <property type="entry name" value="SIGMA70FCT"/>
</dbReference>
<dbReference type="NCBIfam" id="TIGR02937">
    <property type="entry name" value="sigma70-ECF"/>
    <property type="match status" value="1"/>
</dbReference>
<keyword evidence="6" id="KW-0240">DNA-directed RNA polymerase</keyword>
<dbReference type="InterPro" id="IPR007630">
    <property type="entry name" value="RNA_pol_sigma70_r4"/>
</dbReference>
<sequence>MCMVNELKINYTRNNQKKRDKLIIKHLPLVKYVVSKIINYLPSFVDQEDLIEYGIVGLIKAAEKYDTRRNTKFKSYAMYRIRGSILDYLRSQEWMPRTLREKAKMVKDTCISLEQKLSRPPQTDEIAKALNIDPAALNKLLANIHFSTLFSLEGFCQKTEDTMEENRNQEIRDTKSTDPLSELQTKEEISLLAQAIDELPKKERLVITLYYYEGLLLREISRSLGISESRVSQLHHHALFLLRMKMRKSALNN</sequence>
<keyword evidence="4" id="KW-0804">Transcription</keyword>
<dbReference type="SUPFAM" id="SSF88946">
    <property type="entry name" value="Sigma2 domain of RNA polymerase sigma factors"/>
    <property type="match status" value="1"/>
</dbReference>
<dbReference type="SUPFAM" id="SSF88659">
    <property type="entry name" value="Sigma3 and sigma4 domains of RNA polymerase sigma factors"/>
    <property type="match status" value="2"/>
</dbReference>
<dbReference type="InterPro" id="IPR014284">
    <property type="entry name" value="RNA_pol_sigma-70_dom"/>
</dbReference>
<evidence type="ECO:0000313" key="7">
    <source>
        <dbReference type="Proteomes" id="UP000032309"/>
    </source>
</evidence>
<keyword evidence="1" id="KW-0805">Transcription regulation</keyword>
<dbReference type="InterPro" id="IPR013324">
    <property type="entry name" value="RNA_pol_sigma_r3/r4-like"/>
</dbReference>
<dbReference type="InterPro" id="IPR012845">
    <property type="entry name" value="RNA_pol_sigma_FliA_WhiG"/>
</dbReference>
<dbReference type="Pfam" id="PF04542">
    <property type="entry name" value="Sigma70_r2"/>
    <property type="match status" value="1"/>
</dbReference>
<evidence type="ECO:0000256" key="4">
    <source>
        <dbReference type="ARBA" id="ARBA00023163"/>
    </source>
</evidence>
<proteinExistence type="predicted"/>
<dbReference type="InterPro" id="IPR013325">
    <property type="entry name" value="RNA_pol_sigma_r2"/>
</dbReference>
<evidence type="ECO:0000256" key="1">
    <source>
        <dbReference type="ARBA" id="ARBA00023015"/>
    </source>
</evidence>
<organism evidence="6 7">
    <name type="scientific">Candidatus Brocadia sinica JPN1</name>
    <dbReference type="NCBI Taxonomy" id="1197129"/>
    <lineage>
        <taxon>Bacteria</taxon>
        <taxon>Pseudomonadati</taxon>
        <taxon>Planctomycetota</taxon>
        <taxon>Candidatus Brocadiia</taxon>
        <taxon>Candidatus Brocadiales</taxon>
        <taxon>Candidatus Brocadiaceae</taxon>
        <taxon>Candidatus Brocadia</taxon>
    </lineage>
</organism>
<dbReference type="InterPro" id="IPR000943">
    <property type="entry name" value="RNA_pol_sigma70"/>
</dbReference>
<dbReference type="Gene3D" id="1.20.140.160">
    <property type="match status" value="1"/>
</dbReference>
<dbReference type="InterPro" id="IPR007627">
    <property type="entry name" value="RNA_pol_sigma70_r2"/>
</dbReference>
<dbReference type="InterPro" id="IPR007624">
    <property type="entry name" value="RNA_pol_sigma70_r3"/>
</dbReference>
<dbReference type="Pfam" id="PF04539">
    <property type="entry name" value="Sigma70_r3"/>
    <property type="match status" value="1"/>
</dbReference>
<keyword evidence="2" id="KW-0731">Sigma factor</keyword>
<dbReference type="NCBIfam" id="TIGR02479">
    <property type="entry name" value="FliA_WhiG"/>
    <property type="match status" value="1"/>
</dbReference>
<comment type="caution">
    <text evidence="6">The sequence shown here is derived from an EMBL/GenBank/DDBJ whole genome shotgun (WGS) entry which is preliminary data.</text>
</comment>
<dbReference type="Pfam" id="PF04545">
    <property type="entry name" value="Sigma70_r4"/>
    <property type="match status" value="1"/>
</dbReference>
<accession>A0ABQ0JTZ4</accession>
<evidence type="ECO:0000259" key="5">
    <source>
        <dbReference type="PROSITE" id="PS00715"/>
    </source>
</evidence>
<keyword evidence="3" id="KW-0238">DNA-binding</keyword>
<dbReference type="EMBL" id="BAFN01000001">
    <property type="protein sequence ID" value="GAN32173.1"/>
    <property type="molecule type" value="Genomic_DNA"/>
</dbReference>
<dbReference type="PROSITE" id="PS00715">
    <property type="entry name" value="SIGMA70_1"/>
    <property type="match status" value="1"/>
</dbReference>
<evidence type="ECO:0000256" key="2">
    <source>
        <dbReference type="ARBA" id="ARBA00023082"/>
    </source>
</evidence>
<reference evidence="7" key="1">
    <citation type="journal article" date="2015" name="Genome Announc.">
        <title>Draft Genome Sequence of an Anaerobic Ammonium-Oxidizing Bacterium, "Candidatus Brocadia sinica".</title>
        <authorList>
            <person name="Oshiki M."/>
            <person name="Shinyako-Hata K."/>
            <person name="Satoh H."/>
            <person name="Okabe S."/>
        </authorList>
    </citation>
    <scope>NUCLEOTIDE SEQUENCE [LARGE SCALE GENOMIC DNA]</scope>
    <source>
        <strain evidence="7">JPN1</strain>
    </source>
</reference>
<dbReference type="CDD" id="cd06171">
    <property type="entry name" value="Sigma70_r4"/>
    <property type="match status" value="1"/>
</dbReference>
<feature type="domain" description="RNA polymerase sigma-70" evidence="5">
    <location>
        <begin position="49"/>
        <end position="62"/>
    </location>
</feature>